<dbReference type="AlphaFoldDB" id="A0A0F8YMW5"/>
<evidence type="ECO:0000313" key="1">
    <source>
        <dbReference type="EMBL" id="KKK55489.1"/>
    </source>
</evidence>
<reference evidence="1" key="1">
    <citation type="journal article" date="2015" name="Nature">
        <title>Complex archaea that bridge the gap between prokaryotes and eukaryotes.</title>
        <authorList>
            <person name="Spang A."/>
            <person name="Saw J.H."/>
            <person name="Jorgensen S.L."/>
            <person name="Zaremba-Niedzwiedzka K."/>
            <person name="Martijn J."/>
            <person name="Lind A.E."/>
            <person name="van Eijk R."/>
            <person name="Schleper C."/>
            <person name="Guy L."/>
            <person name="Ettema T.J."/>
        </authorList>
    </citation>
    <scope>NUCLEOTIDE SEQUENCE</scope>
</reference>
<dbReference type="EMBL" id="LAZR01065463">
    <property type="protein sequence ID" value="KKK55489.1"/>
    <property type="molecule type" value="Genomic_DNA"/>
</dbReference>
<accession>A0A0F8YMW5</accession>
<proteinExistence type="predicted"/>
<name>A0A0F8YMW5_9ZZZZ</name>
<protein>
    <submittedName>
        <fullName evidence="1">Uncharacterized protein</fullName>
    </submittedName>
</protein>
<sequence length="316" mass="35083">MDGREMCQTFIKVIGEPAGSGWLDKKSEYSFIDKGGIKVSELMGLLHAEQSIPTVADQRRYNLDAQYIGLHIRDESSGDYIIKYNNGSSDSFPVFTPFTNIITDNQTSSITIPERFSVNDKLTQFDRITGTTTSAGTIDSQTNESTLTATASTFVTSGVQPRDIVHNTTDGSIFSGYVLEVSSETALITAMFEDADGSITKGWGSGDTFVIQPQGRKQLVIDPPPSNSGNTVTVYQIVKPLPVFADFRIFGFPEQYSMAAVYFAASIYKRRDQDFKKADSFFQLADNELRLIKDASDTAYHKGRTMRINMRKRARI</sequence>
<organism evidence="1">
    <name type="scientific">marine sediment metagenome</name>
    <dbReference type="NCBI Taxonomy" id="412755"/>
    <lineage>
        <taxon>unclassified sequences</taxon>
        <taxon>metagenomes</taxon>
        <taxon>ecological metagenomes</taxon>
    </lineage>
</organism>
<gene>
    <name evidence="1" type="ORF">LCGC14_3074050</name>
</gene>
<comment type="caution">
    <text evidence="1">The sequence shown here is derived from an EMBL/GenBank/DDBJ whole genome shotgun (WGS) entry which is preliminary data.</text>
</comment>